<dbReference type="EMBL" id="BMIO01000001">
    <property type="protein sequence ID" value="GGD31011.1"/>
    <property type="molecule type" value="Genomic_DNA"/>
</dbReference>
<dbReference type="Proteomes" id="UP000598997">
    <property type="component" value="Unassembled WGS sequence"/>
</dbReference>
<dbReference type="RefSeq" id="WP_066765820.1">
    <property type="nucleotide sequence ID" value="NZ_BMIO01000001.1"/>
</dbReference>
<protein>
    <submittedName>
        <fullName evidence="2">SAM-dependent methyltransferase</fullName>
    </submittedName>
</protein>
<evidence type="ECO:0000256" key="1">
    <source>
        <dbReference type="SAM" id="MobiDB-lite"/>
    </source>
</evidence>
<organism evidence="2 3">
    <name type="scientific">Croceicoccus pelagius</name>
    <dbReference type="NCBI Taxonomy" id="1703341"/>
    <lineage>
        <taxon>Bacteria</taxon>
        <taxon>Pseudomonadati</taxon>
        <taxon>Pseudomonadota</taxon>
        <taxon>Alphaproteobacteria</taxon>
        <taxon>Sphingomonadales</taxon>
        <taxon>Erythrobacteraceae</taxon>
        <taxon>Croceicoccus</taxon>
    </lineage>
</organism>
<sequence length="214" mass="22876">MSDAGSDPKPFELADTSAKQHAPATERNREPIADTLRAILPESGLVLEIASGTGEHAVHFARVFPALAWQPTDVSDAALASIAAWRAESALANVRAPLRLDLVAGDWPVDHADAIFCANMAHIAPWEACVGLFAGTGRVLAEGAPLAIYGPFIEDGCEVAPSNLAFDANLRMRDSSWGLRDVAALDELALPNGLTRTDRIEMPANNLILVYRRT</sequence>
<keyword evidence="3" id="KW-1185">Reference proteome</keyword>
<reference evidence="2 3" key="1">
    <citation type="journal article" date="2014" name="Int. J. Syst. Evol. Microbiol.">
        <title>Complete genome sequence of Corynebacterium casei LMG S-19264T (=DSM 44701T), isolated from a smear-ripened cheese.</title>
        <authorList>
            <consortium name="US DOE Joint Genome Institute (JGI-PGF)"/>
            <person name="Walter F."/>
            <person name="Albersmeier A."/>
            <person name="Kalinowski J."/>
            <person name="Ruckert C."/>
        </authorList>
    </citation>
    <scope>NUCLEOTIDE SEQUENCE [LARGE SCALE GENOMIC DNA]</scope>
    <source>
        <strain evidence="2 3">CGMCC 1.15358</strain>
    </source>
</reference>
<evidence type="ECO:0000313" key="3">
    <source>
        <dbReference type="Proteomes" id="UP000598997"/>
    </source>
</evidence>
<dbReference type="SUPFAM" id="SSF53335">
    <property type="entry name" value="S-adenosyl-L-methionine-dependent methyltransferases"/>
    <property type="match status" value="1"/>
</dbReference>
<dbReference type="OrthoDB" id="5525831at2"/>
<keyword evidence="2" id="KW-0489">Methyltransferase</keyword>
<dbReference type="InterPro" id="IPR010342">
    <property type="entry name" value="DUF938"/>
</dbReference>
<dbReference type="AlphaFoldDB" id="A0A916Y577"/>
<comment type="caution">
    <text evidence="2">The sequence shown here is derived from an EMBL/GenBank/DDBJ whole genome shotgun (WGS) entry which is preliminary data.</text>
</comment>
<dbReference type="Gene3D" id="3.40.50.150">
    <property type="entry name" value="Vaccinia Virus protein VP39"/>
    <property type="match status" value="1"/>
</dbReference>
<name>A0A916Y577_9SPHN</name>
<dbReference type="InterPro" id="IPR029063">
    <property type="entry name" value="SAM-dependent_MTases_sf"/>
</dbReference>
<dbReference type="GO" id="GO:0032259">
    <property type="term" value="P:methylation"/>
    <property type="evidence" value="ECO:0007669"/>
    <property type="project" value="UniProtKB-KW"/>
</dbReference>
<proteinExistence type="predicted"/>
<gene>
    <name evidence="2" type="ORF">GCM10010989_01390</name>
</gene>
<feature type="region of interest" description="Disordered" evidence="1">
    <location>
        <begin position="1"/>
        <end position="30"/>
    </location>
</feature>
<dbReference type="PANTHER" id="PTHR20974">
    <property type="entry name" value="UPF0585 PROTEIN CG18661"/>
    <property type="match status" value="1"/>
</dbReference>
<keyword evidence="2" id="KW-0808">Transferase</keyword>
<dbReference type="PANTHER" id="PTHR20974:SF0">
    <property type="entry name" value="UPF0585 PROTEIN CG18661"/>
    <property type="match status" value="1"/>
</dbReference>
<evidence type="ECO:0000313" key="2">
    <source>
        <dbReference type="EMBL" id="GGD31011.1"/>
    </source>
</evidence>
<dbReference type="Pfam" id="PF06080">
    <property type="entry name" value="DUF938"/>
    <property type="match status" value="1"/>
</dbReference>
<dbReference type="GO" id="GO:0008168">
    <property type="term" value="F:methyltransferase activity"/>
    <property type="evidence" value="ECO:0007669"/>
    <property type="project" value="UniProtKB-KW"/>
</dbReference>
<accession>A0A916Y577</accession>